<protein>
    <submittedName>
        <fullName evidence="2">Uncharacterized protein</fullName>
    </submittedName>
</protein>
<organism evidence="2 3">
    <name type="scientific">Jiella sonneratiae</name>
    <dbReference type="NCBI Taxonomy" id="2816856"/>
    <lineage>
        <taxon>Bacteria</taxon>
        <taxon>Pseudomonadati</taxon>
        <taxon>Pseudomonadota</taxon>
        <taxon>Alphaproteobacteria</taxon>
        <taxon>Hyphomicrobiales</taxon>
        <taxon>Aurantimonadaceae</taxon>
        <taxon>Jiella</taxon>
    </lineage>
</organism>
<feature type="compositionally biased region" description="Basic and acidic residues" evidence="1">
    <location>
        <begin position="346"/>
        <end position="358"/>
    </location>
</feature>
<feature type="compositionally biased region" description="Basic and acidic residues" evidence="1">
    <location>
        <begin position="245"/>
        <end position="275"/>
    </location>
</feature>
<feature type="region of interest" description="Disordered" evidence="1">
    <location>
        <begin position="1"/>
        <end position="41"/>
    </location>
</feature>
<gene>
    <name evidence="2" type="ORF">J1C47_21775</name>
</gene>
<proteinExistence type="predicted"/>
<feature type="compositionally biased region" description="Basic and acidic residues" evidence="1">
    <location>
        <begin position="227"/>
        <end position="237"/>
    </location>
</feature>
<evidence type="ECO:0000256" key="1">
    <source>
        <dbReference type="SAM" id="MobiDB-lite"/>
    </source>
</evidence>
<reference evidence="2 3" key="1">
    <citation type="submission" date="2021-03" db="EMBL/GenBank/DDBJ databases">
        <title>Whole genome sequence of Jiella sp. MQZ13P-4.</title>
        <authorList>
            <person name="Tuo L."/>
        </authorList>
    </citation>
    <scope>NUCLEOTIDE SEQUENCE [LARGE SCALE GENOMIC DNA]</scope>
    <source>
        <strain evidence="2 3">MQZ13P-4</strain>
    </source>
</reference>
<feature type="compositionally biased region" description="Basic and acidic residues" evidence="1">
    <location>
        <begin position="287"/>
        <end position="300"/>
    </location>
</feature>
<dbReference type="RefSeq" id="WP_207352920.1">
    <property type="nucleotide sequence ID" value="NZ_JAFMPY010000036.1"/>
</dbReference>
<feature type="compositionally biased region" description="Basic and acidic residues" evidence="1">
    <location>
        <begin position="375"/>
        <end position="386"/>
    </location>
</feature>
<name>A0ABS3J9D2_9HYPH</name>
<evidence type="ECO:0000313" key="3">
    <source>
        <dbReference type="Proteomes" id="UP000664288"/>
    </source>
</evidence>
<feature type="region of interest" description="Disordered" evidence="1">
    <location>
        <begin position="227"/>
        <end position="315"/>
    </location>
</feature>
<dbReference type="EMBL" id="JAFMPY010000036">
    <property type="protein sequence ID" value="MBO0906288.1"/>
    <property type="molecule type" value="Genomic_DNA"/>
</dbReference>
<keyword evidence="3" id="KW-1185">Reference proteome</keyword>
<feature type="region of interest" description="Disordered" evidence="1">
    <location>
        <begin position="336"/>
        <end position="427"/>
    </location>
</feature>
<accession>A0ABS3J9D2</accession>
<comment type="caution">
    <text evidence="2">The sequence shown here is derived from an EMBL/GenBank/DDBJ whole genome shotgun (WGS) entry which is preliminary data.</text>
</comment>
<dbReference type="Proteomes" id="UP000664288">
    <property type="component" value="Unassembled WGS sequence"/>
</dbReference>
<feature type="compositionally biased region" description="Basic and acidic residues" evidence="1">
    <location>
        <begin position="396"/>
        <end position="406"/>
    </location>
</feature>
<sequence length="427" mass="45842">MAPPQDRAGDTTPPADDRSTRAAADAARGRQGQETGTAADERREALMRGITAELAALQDQLHALGHAEAVSPQRGALEQRAGELEALRERLGNARSPAEIALLRHQVSETLRGAAETMQNAQSVSGFAISSHQLAEAVYHARLDTIAHSMQGIMRQDAQGFAEADSAARRYGVDGTPFRQARAAFTAIAAENRQKGDRVGGIVTDAISAQNTADYWAKIARESGDEDARRKAEHYQKLAEQAEQQAREAVKAEVTHELDRDIARGERPAFTDKKQRAAVIETQTDQRLAKRNKEAIDRAEQQGLISPERAASLRGEMNANAGRAASGLRENIFKEIRSETPGMAERAPRVFQGEKEEAAAASQGSGPTVPTRFVGLDEKAQQEAKRAATPVAQDTSKADPGAKDATPKITPVQLAEAKPAKGTSVSI</sequence>
<evidence type="ECO:0000313" key="2">
    <source>
        <dbReference type="EMBL" id="MBO0906288.1"/>
    </source>
</evidence>